<organism evidence="19 20">
    <name type="scientific">Canavalia gladiata</name>
    <name type="common">Sword bean</name>
    <name type="synonym">Dolichos gladiatus</name>
    <dbReference type="NCBI Taxonomy" id="3824"/>
    <lineage>
        <taxon>Eukaryota</taxon>
        <taxon>Viridiplantae</taxon>
        <taxon>Streptophyta</taxon>
        <taxon>Embryophyta</taxon>
        <taxon>Tracheophyta</taxon>
        <taxon>Spermatophyta</taxon>
        <taxon>Magnoliopsida</taxon>
        <taxon>eudicotyledons</taxon>
        <taxon>Gunneridae</taxon>
        <taxon>Pentapetalae</taxon>
        <taxon>rosids</taxon>
        <taxon>fabids</taxon>
        <taxon>Fabales</taxon>
        <taxon>Fabaceae</taxon>
        <taxon>Papilionoideae</taxon>
        <taxon>50 kb inversion clade</taxon>
        <taxon>NPAAA clade</taxon>
        <taxon>indigoferoid/millettioid clade</taxon>
        <taxon>Phaseoleae</taxon>
        <taxon>Canavalia</taxon>
    </lineage>
</organism>
<dbReference type="Pfam" id="PF00270">
    <property type="entry name" value="DEAD"/>
    <property type="match status" value="1"/>
</dbReference>
<evidence type="ECO:0000256" key="4">
    <source>
        <dbReference type="ARBA" id="ARBA00022517"/>
    </source>
</evidence>
<keyword evidence="5" id="KW-0698">rRNA processing</keyword>
<evidence type="ECO:0000256" key="3">
    <source>
        <dbReference type="ARBA" id="ARBA00012552"/>
    </source>
</evidence>
<dbReference type="InterPro" id="IPR044742">
    <property type="entry name" value="DEAD/DEAH_RhlB"/>
</dbReference>
<evidence type="ECO:0000256" key="12">
    <source>
        <dbReference type="ARBA" id="ARBA00037449"/>
    </source>
</evidence>
<dbReference type="FunFam" id="3.40.50.300:FF:000008">
    <property type="entry name" value="ATP-dependent RNA helicase RhlB"/>
    <property type="match status" value="1"/>
</dbReference>
<dbReference type="InterPro" id="IPR011545">
    <property type="entry name" value="DEAD/DEAH_box_helicase_dom"/>
</dbReference>
<keyword evidence="11" id="KW-0539">Nucleus</keyword>
<feature type="domain" description="DEAD-box RNA helicase Q" evidence="18">
    <location>
        <begin position="188"/>
        <end position="214"/>
    </location>
</feature>
<evidence type="ECO:0000256" key="6">
    <source>
        <dbReference type="ARBA" id="ARBA00022741"/>
    </source>
</evidence>
<dbReference type="GO" id="GO:0005524">
    <property type="term" value="F:ATP binding"/>
    <property type="evidence" value="ECO:0007669"/>
    <property type="project" value="UniProtKB-KW"/>
</dbReference>
<dbReference type="InterPro" id="IPR001650">
    <property type="entry name" value="Helicase_C-like"/>
</dbReference>
<dbReference type="PROSITE" id="PS00039">
    <property type="entry name" value="DEAD_ATP_HELICASE"/>
    <property type="match status" value="1"/>
</dbReference>
<evidence type="ECO:0000313" key="20">
    <source>
        <dbReference type="Proteomes" id="UP001367508"/>
    </source>
</evidence>
<feature type="domain" description="Helicase ATP-binding" evidence="16">
    <location>
        <begin position="217"/>
        <end position="394"/>
    </location>
</feature>
<comment type="subcellular location">
    <subcellularLocation>
        <location evidence="1">Nucleus</location>
        <location evidence="1">Nucleolus</location>
    </subcellularLocation>
</comment>
<keyword evidence="6 14" id="KW-0547">Nucleotide-binding</keyword>
<evidence type="ECO:0000256" key="13">
    <source>
        <dbReference type="PROSITE-ProRule" id="PRU00552"/>
    </source>
</evidence>
<dbReference type="CDD" id="cd18787">
    <property type="entry name" value="SF2_C_DEAD"/>
    <property type="match status" value="1"/>
</dbReference>
<keyword evidence="8 14" id="KW-0347">Helicase</keyword>
<gene>
    <name evidence="19" type="ORF">VNO77_40324</name>
</gene>
<dbReference type="PANTHER" id="PTHR47958">
    <property type="entry name" value="ATP-DEPENDENT RNA HELICASE DBP3"/>
    <property type="match status" value="1"/>
</dbReference>
<dbReference type="Pfam" id="PF00271">
    <property type="entry name" value="Helicase_C"/>
    <property type="match status" value="1"/>
</dbReference>
<keyword evidence="7 14" id="KW-0378">Hydrolase</keyword>
<dbReference type="GO" id="GO:0003723">
    <property type="term" value="F:RNA binding"/>
    <property type="evidence" value="ECO:0007669"/>
    <property type="project" value="UniProtKB-KW"/>
</dbReference>
<evidence type="ECO:0000259" key="18">
    <source>
        <dbReference type="PROSITE" id="PS51195"/>
    </source>
</evidence>
<reference evidence="19 20" key="1">
    <citation type="submission" date="2024-01" db="EMBL/GenBank/DDBJ databases">
        <title>The genomes of 5 underutilized Papilionoideae crops provide insights into root nodulation and disease resistanc.</title>
        <authorList>
            <person name="Jiang F."/>
        </authorList>
    </citation>
    <scope>NUCLEOTIDE SEQUENCE [LARGE SCALE GENOMIC DNA]</scope>
    <source>
        <strain evidence="19">LVBAO_FW01</strain>
        <tissue evidence="19">Leaves</tissue>
    </source>
</reference>
<dbReference type="Proteomes" id="UP001367508">
    <property type="component" value="Unassembled WGS sequence"/>
</dbReference>
<dbReference type="SUPFAM" id="SSF52540">
    <property type="entry name" value="P-loop containing nucleoside triphosphate hydrolases"/>
    <property type="match status" value="1"/>
</dbReference>
<dbReference type="PROSITE" id="PS51195">
    <property type="entry name" value="Q_MOTIF"/>
    <property type="match status" value="1"/>
</dbReference>
<evidence type="ECO:0000256" key="10">
    <source>
        <dbReference type="ARBA" id="ARBA00022884"/>
    </source>
</evidence>
<dbReference type="SMART" id="SM00487">
    <property type="entry name" value="DEXDc"/>
    <property type="match status" value="1"/>
</dbReference>
<dbReference type="CDD" id="cd00268">
    <property type="entry name" value="DEADc"/>
    <property type="match status" value="1"/>
</dbReference>
<evidence type="ECO:0000256" key="7">
    <source>
        <dbReference type="ARBA" id="ARBA00022801"/>
    </source>
</evidence>
<comment type="caution">
    <text evidence="19">The sequence shown here is derived from an EMBL/GenBank/DDBJ whole genome shotgun (WGS) entry which is preliminary data.</text>
</comment>
<evidence type="ECO:0000256" key="8">
    <source>
        <dbReference type="ARBA" id="ARBA00022806"/>
    </source>
</evidence>
<evidence type="ECO:0000256" key="14">
    <source>
        <dbReference type="RuleBase" id="RU000492"/>
    </source>
</evidence>
<dbReference type="EMBL" id="JAYMYQ010000010">
    <property type="protein sequence ID" value="KAK7307350.1"/>
    <property type="molecule type" value="Genomic_DNA"/>
</dbReference>
<dbReference type="SMART" id="SM00490">
    <property type="entry name" value="HELICc"/>
    <property type="match status" value="1"/>
</dbReference>
<evidence type="ECO:0000256" key="15">
    <source>
        <dbReference type="SAM" id="MobiDB-lite"/>
    </source>
</evidence>
<evidence type="ECO:0000256" key="11">
    <source>
        <dbReference type="ARBA" id="ARBA00023242"/>
    </source>
</evidence>
<dbReference type="AlphaFoldDB" id="A0AAN9JXU6"/>
<keyword evidence="20" id="KW-1185">Reference proteome</keyword>
<dbReference type="EC" id="3.6.4.13" evidence="3"/>
<evidence type="ECO:0000256" key="1">
    <source>
        <dbReference type="ARBA" id="ARBA00004604"/>
    </source>
</evidence>
<feature type="compositionally biased region" description="Basic and acidic residues" evidence="15">
    <location>
        <begin position="112"/>
        <end position="134"/>
    </location>
</feature>
<keyword evidence="10" id="KW-0694">RNA-binding</keyword>
<keyword evidence="9 14" id="KW-0067">ATP-binding</keyword>
<name>A0AAN9JXU6_CANGL</name>
<dbReference type="Gene3D" id="3.40.50.300">
    <property type="entry name" value="P-loop containing nucleotide triphosphate hydrolases"/>
    <property type="match status" value="2"/>
</dbReference>
<dbReference type="InterPro" id="IPR000629">
    <property type="entry name" value="RNA-helicase_DEAD-box_CS"/>
</dbReference>
<dbReference type="GO" id="GO:0003724">
    <property type="term" value="F:RNA helicase activity"/>
    <property type="evidence" value="ECO:0007669"/>
    <property type="project" value="UniProtKB-EC"/>
</dbReference>
<feature type="region of interest" description="Disordered" evidence="15">
    <location>
        <begin position="88"/>
        <end position="163"/>
    </location>
</feature>
<keyword evidence="4" id="KW-0690">Ribosome biogenesis</keyword>
<proteinExistence type="inferred from homology"/>
<dbReference type="InterPro" id="IPR027417">
    <property type="entry name" value="P-loop_NTPase"/>
</dbReference>
<dbReference type="PROSITE" id="PS51194">
    <property type="entry name" value="HELICASE_CTER"/>
    <property type="match status" value="1"/>
</dbReference>
<comment type="function">
    <text evidence="12">ATP-dependent RNA helicase required for 60S ribosomal subunit synthesis. Involved in efficient pre-rRNA processing, predominantly at site A3, which is necessary for the normal formation of 25S and 5.8S rRNAs.</text>
</comment>
<evidence type="ECO:0000313" key="19">
    <source>
        <dbReference type="EMBL" id="KAK7307350.1"/>
    </source>
</evidence>
<dbReference type="PROSITE" id="PS51192">
    <property type="entry name" value="HELICASE_ATP_BIND_1"/>
    <property type="match status" value="1"/>
</dbReference>
<dbReference type="InterPro" id="IPR014001">
    <property type="entry name" value="Helicase_ATP-bd"/>
</dbReference>
<evidence type="ECO:0000256" key="5">
    <source>
        <dbReference type="ARBA" id="ARBA00022552"/>
    </source>
</evidence>
<feature type="short sequence motif" description="Q motif" evidence="13">
    <location>
        <begin position="188"/>
        <end position="214"/>
    </location>
</feature>
<comment type="similarity">
    <text evidence="2">Belongs to the DEAD box helicase family. DDX5/DBP2 subfamily.</text>
</comment>
<protein>
    <recommendedName>
        <fullName evidence="3">RNA helicase</fullName>
        <ecNumber evidence="3">3.6.4.13</ecNumber>
    </recommendedName>
</protein>
<dbReference type="GO" id="GO:0016787">
    <property type="term" value="F:hydrolase activity"/>
    <property type="evidence" value="ECO:0007669"/>
    <property type="project" value="UniProtKB-KW"/>
</dbReference>
<evidence type="ECO:0000259" key="16">
    <source>
        <dbReference type="PROSITE" id="PS51192"/>
    </source>
</evidence>
<accession>A0AAN9JXU6</accession>
<evidence type="ECO:0000259" key="17">
    <source>
        <dbReference type="PROSITE" id="PS51194"/>
    </source>
</evidence>
<sequence>MFKMNNFSFLLKSTNSDIENESNAKLTTKSKVKTLESINLRVSSCYGFLHWFALLHGVVPIYCTSAPYYIPSPNMGRKHDAFLVSEPVAEEAPNSPELESEKKRKKKKNKDKHQDETSPKRKLDELDHQNGTESKKKKKKKHHESKENAEETNGNNNNNGTKCDETVTDGAVIVTGKNVGDAKYAAVKAFADSGLPENVLECCKGFEKPSPIQSRAWPFLLDGRDLIGIAATGSGKTLAFGIPGIMHVLRKRKSKSSKGRNPLCLVLSPTRELAQQISNVMCDAGSSCGVESICLYGGTSKGPQISSLKSGIDIVIGTPGRIQDLIEMGVCCLKEVSFVVLDEADRMLDMGFEQVVRSILGQTCSVRQMVMFSATWPLPVHHLAQEFMDPNPVKVVVGSEDLAANHDVMQIVEVLDDRARDKRLVALLEKYHNSQRNRVLVFVLYKWETTRVENMLQEGGWKVVSIHGDKAQHDRTKSLSLFKKGSCPLMIATDVAARGLDIPDVEVVINYSFPLTTEDYVHRIGRTGRAGKKGVAHTFFTQQNKGLAGELVNVLREAGQIVPDALLKFGTHVKKKESKLYGAHFKEIPVGAPKSQKITFDNSDDED</sequence>
<feature type="compositionally biased region" description="Low complexity" evidence="15">
    <location>
        <begin position="151"/>
        <end position="161"/>
    </location>
</feature>
<evidence type="ECO:0000256" key="2">
    <source>
        <dbReference type="ARBA" id="ARBA00009334"/>
    </source>
</evidence>
<dbReference type="InterPro" id="IPR014014">
    <property type="entry name" value="RNA_helicase_DEAD_Q_motif"/>
</dbReference>
<feature type="domain" description="Helicase C-terminal" evidence="17">
    <location>
        <begin position="423"/>
        <end position="570"/>
    </location>
</feature>
<evidence type="ECO:0000256" key="9">
    <source>
        <dbReference type="ARBA" id="ARBA00022840"/>
    </source>
</evidence>